<evidence type="ECO:0000313" key="8">
    <source>
        <dbReference type="Proteomes" id="UP000292424"/>
    </source>
</evidence>
<dbReference type="Pfam" id="PF04542">
    <property type="entry name" value="Sigma70_r2"/>
    <property type="match status" value="1"/>
</dbReference>
<evidence type="ECO:0000256" key="3">
    <source>
        <dbReference type="ARBA" id="ARBA00023082"/>
    </source>
</evidence>
<keyword evidence="2" id="KW-0805">Transcription regulation</keyword>
<dbReference type="InterPro" id="IPR013325">
    <property type="entry name" value="RNA_pol_sigma_r2"/>
</dbReference>
<evidence type="ECO:0000259" key="5">
    <source>
        <dbReference type="Pfam" id="PF04542"/>
    </source>
</evidence>
<organism evidence="7 8">
    <name type="scientific">Rhizosphaericola mali</name>
    <dbReference type="NCBI Taxonomy" id="2545455"/>
    <lineage>
        <taxon>Bacteria</taxon>
        <taxon>Pseudomonadati</taxon>
        <taxon>Bacteroidota</taxon>
        <taxon>Chitinophagia</taxon>
        <taxon>Chitinophagales</taxon>
        <taxon>Chitinophagaceae</taxon>
        <taxon>Rhizosphaericola</taxon>
    </lineage>
</organism>
<dbReference type="Pfam" id="PF08281">
    <property type="entry name" value="Sigma70_r4_2"/>
    <property type="match status" value="1"/>
</dbReference>
<dbReference type="GO" id="GO:0016987">
    <property type="term" value="F:sigma factor activity"/>
    <property type="evidence" value="ECO:0007669"/>
    <property type="project" value="UniProtKB-KW"/>
</dbReference>
<feature type="domain" description="RNA polymerase sigma-70 region 2" evidence="5">
    <location>
        <begin position="23"/>
        <end position="88"/>
    </location>
</feature>
<gene>
    <name evidence="7" type="ORF">E0W69_014555</name>
</gene>
<dbReference type="InterPro" id="IPR039425">
    <property type="entry name" value="RNA_pol_sigma-70-like"/>
</dbReference>
<dbReference type="AlphaFoldDB" id="A0A5P2G6D8"/>
<dbReference type="SUPFAM" id="SSF88659">
    <property type="entry name" value="Sigma3 and sigma4 domains of RNA polymerase sigma factors"/>
    <property type="match status" value="1"/>
</dbReference>
<dbReference type="InterPro" id="IPR007627">
    <property type="entry name" value="RNA_pol_sigma70_r2"/>
</dbReference>
<dbReference type="KEGG" id="arac:E0W69_014555"/>
<evidence type="ECO:0000259" key="6">
    <source>
        <dbReference type="Pfam" id="PF08281"/>
    </source>
</evidence>
<dbReference type="InterPro" id="IPR013324">
    <property type="entry name" value="RNA_pol_sigma_r3/r4-like"/>
</dbReference>
<protein>
    <submittedName>
        <fullName evidence="7">RNA polymerase sigma factor</fullName>
    </submittedName>
</protein>
<keyword evidence="8" id="KW-1185">Reference proteome</keyword>
<evidence type="ECO:0000256" key="1">
    <source>
        <dbReference type="ARBA" id="ARBA00010641"/>
    </source>
</evidence>
<dbReference type="RefSeq" id="WP_131330787.1">
    <property type="nucleotide sequence ID" value="NZ_CP044016.1"/>
</dbReference>
<evidence type="ECO:0000256" key="4">
    <source>
        <dbReference type="ARBA" id="ARBA00023163"/>
    </source>
</evidence>
<keyword evidence="3" id="KW-0731">Sigma factor</keyword>
<dbReference type="InterPro" id="IPR014284">
    <property type="entry name" value="RNA_pol_sigma-70_dom"/>
</dbReference>
<feature type="domain" description="RNA polymerase sigma factor 70 region 4 type 2" evidence="6">
    <location>
        <begin position="131"/>
        <end position="171"/>
    </location>
</feature>
<accession>A0A5P2G6D8</accession>
<keyword evidence="4" id="KW-0804">Transcription</keyword>
<dbReference type="EMBL" id="CP044016">
    <property type="protein sequence ID" value="QES89829.1"/>
    <property type="molecule type" value="Genomic_DNA"/>
</dbReference>
<dbReference type="PANTHER" id="PTHR43133">
    <property type="entry name" value="RNA POLYMERASE ECF-TYPE SIGMA FACTO"/>
    <property type="match status" value="1"/>
</dbReference>
<dbReference type="Gene3D" id="1.10.10.10">
    <property type="entry name" value="Winged helix-like DNA-binding domain superfamily/Winged helix DNA-binding domain"/>
    <property type="match status" value="1"/>
</dbReference>
<name>A0A5P2G6D8_9BACT</name>
<reference evidence="7 8" key="1">
    <citation type="submission" date="2019-09" db="EMBL/GenBank/DDBJ databases">
        <title>Complete genome sequence of Arachidicoccus sp. B3-10 isolated from apple orchard soil.</title>
        <authorList>
            <person name="Kim H.S."/>
            <person name="Han K.-I."/>
            <person name="Suh M.K."/>
            <person name="Lee K.C."/>
            <person name="Eom M.K."/>
            <person name="Kim J.-S."/>
            <person name="Kang S.W."/>
            <person name="Sin Y."/>
            <person name="Lee J.-S."/>
        </authorList>
    </citation>
    <scope>NUCLEOTIDE SEQUENCE [LARGE SCALE GENOMIC DNA]</scope>
    <source>
        <strain evidence="7 8">B3-10</strain>
    </source>
</reference>
<dbReference type="Proteomes" id="UP000292424">
    <property type="component" value="Chromosome"/>
</dbReference>
<dbReference type="SUPFAM" id="SSF88946">
    <property type="entry name" value="Sigma2 domain of RNA polymerase sigma factors"/>
    <property type="match status" value="1"/>
</dbReference>
<dbReference type="Gene3D" id="1.10.1740.10">
    <property type="match status" value="1"/>
</dbReference>
<dbReference type="PANTHER" id="PTHR43133:SF46">
    <property type="entry name" value="RNA POLYMERASE SIGMA-70 FACTOR ECF SUBFAMILY"/>
    <property type="match status" value="1"/>
</dbReference>
<comment type="similarity">
    <text evidence="1">Belongs to the sigma-70 factor family. ECF subfamily.</text>
</comment>
<dbReference type="GO" id="GO:0003677">
    <property type="term" value="F:DNA binding"/>
    <property type="evidence" value="ECO:0007669"/>
    <property type="project" value="InterPro"/>
</dbReference>
<sequence length="175" mass="20895">MEEIKLISALKYCDDTEAYETIFNLHKAKVYGFFLKKTSSEDDAKDLLQNVFLRLWKYRKTMNEDLLIDQHLFQYAKAVYIDWLRVHKKQTTSIQNESLQYELPHYNPSNDIITILDTDNLLQLLHSESALNRQIFYLNKMEGYSYHQLSQKFSLSVKSIDNYINKTLKRLKKKL</sequence>
<dbReference type="InterPro" id="IPR036388">
    <property type="entry name" value="WH-like_DNA-bd_sf"/>
</dbReference>
<evidence type="ECO:0000313" key="7">
    <source>
        <dbReference type="EMBL" id="QES89829.1"/>
    </source>
</evidence>
<proteinExistence type="inferred from homology"/>
<dbReference type="InterPro" id="IPR013249">
    <property type="entry name" value="RNA_pol_sigma70_r4_t2"/>
</dbReference>
<dbReference type="OrthoDB" id="663247at2"/>
<dbReference type="GO" id="GO:0006352">
    <property type="term" value="P:DNA-templated transcription initiation"/>
    <property type="evidence" value="ECO:0007669"/>
    <property type="project" value="InterPro"/>
</dbReference>
<evidence type="ECO:0000256" key="2">
    <source>
        <dbReference type="ARBA" id="ARBA00023015"/>
    </source>
</evidence>
<dbReference type="NCBIfam" id="TIGR02937">
    <property type="entry name" value="sigma70-ECF"/>
    <property type="match status" value="1"/>
</dbReference>